<dbReference type="EMBL" id="JBHMAS010000049">
    <property type="protein sequence ID" value="MFB9781849.1"/>
    <property type="molecule type" value="Genomic_DNA"/>
</dbReference>
<dbReference type="Proteomes" id="UP001589587">
    <property type="component" value="Unassembled WGS sequence"/>
</dbReference>
<protein>
    <submittedName>
        <fullName evidence="1">EVE domain-containing protein</fullName>
    </submittedName>
</protein>
<dbReference type="CDD" id="cd21132">
    <property type="entry name" value="EVE-like"/>
    <property type="match status" value="1"/>
</dbReference>
<accession>A0ABV5XJ82</accession>
<name>A0ABV5XJ82_9NOCA</name>
<sequence length="137" mass="15452">MSAWLGAVSAEHVRRAVDLGIAQIGHGKRFGLARMKAGDVLVYYSPVKSIGDRDPLREFTALGVIEEGEIWQADEGCFKPFRRRVRYEQFTPVPLGDVRSRLALTSTPNWGYQPPPRLDSVGWQRRRDSALGNEMTH</sequence>
<dbReference type="InterPro" id="IPR015947">
    <property type="entry name" value="PUA-like_sf"/>
</dbReference>
<reference evidence="1 2" key="1">
    <citation type="submission" date="2024-09" db="EMBL/GenBank/DDBJ databases">
        <authorList>
            <person name="Sun Q."/>
            <person name="Mori K."/>
        </authorList>
    </citation>
    <scope>NUCLEOTIDE SEQUENCE [LARGE SCALE GENOMIC DNA]</scope>
    <source>
        <strain evidence="1 2">JCM 11411</strain>
    </source>
</reference>
<organism evidence="1 2">
    <name type="scientific">Rhodococcus baikonurensis</name>
    <dbReference type="NCBI Taxonomy" id="172041"/>
    <lineage>
        <taxon>Bacteria</taxon>
        <taxon>Bacillati</taxon>
        <taxon>Actinomycetota</taxon>
        <taxon>Actinomycetes</taxon>
        <taxon>Mycobacteriales</taxon>
        <taxon>Nocardiaceae</taxon>
        <taxon>Rhodococcus</taxon>
        <taxon>Rhodococcus erythropolis group</taxon>
    </lineage>
</organism>
<dbReference type="Gene3D" id="3.10.590.10">
    <property type="entry name" value="ph1033 like domains"/>
    <property type="match status" value="1"/>
</dbReference>
<proteinExistence type="predicted"/>
<evidence type="ECO:0000313" key="2">
    <source>
        <dbReference type="Proteomes" id="UP001589587"/>
    </source>
</evidence>
<gene>
    <name evidence="1" type="ORF">ACFFQ6_19315</name>
</gene>
<dbReference type="RefSeq" id="WP_378375225.1">
    <property type="nucleotide sequence ID" value="NZ_JBHMAS010000049.1"/>
</dbReference>
<evidence type="ECO:0000313" key="1">
    <source>
        <dbReference type="EMBL" id="MFB9781849.1"/>
    </source>
</evidence>
<dbReference type="SUPFAM" id="SSF88697">
    <property type="entry name" value="PUA domain-like"/>
    <property type="match status" value="1"/>
</dbReference>
<keyword evidence="2" id="KW-1185">Reference proteome</keyword>
<comment type="caution">
    <text evidence="1">The sequence shown here is derived from an EMBL/GenBank/DDBJ whole genome shotgun (WGS) entry which is preliminary data.</text>
</comment>